<name>A0A409VKM9_9AGAR</name>
<dbReference type="PANTHER" id="PTHR38115:SF1">
    <property type="entry name" value="LIPOCALIN-LIKE DOMAIN-CONTAINING PROTEIN"/>
    <property type="match status" value="1"/>
</dbReference>
<comment type="caution">
    <text evidence="1">The sequence shown here is derived from an EMBL/GenBank/DDBJ whole genome shotgun (WGS) entry which is preliminary data.</text>
</comment>
<reference evidence="1 2" key="1">
    <citation type="journal article" date="2018" name="Evol. Lett.">
        <title>Horizontal gene cluster transfer increased hallucinogenic mushroom diversity.</title>
        <authorList>
            <person name="Reynolds H.T."/>
            <person name="Vijayakumar V."/>
            <person name="Gluck-Thaler E."/>
            <person name="Korotkin H.B."/>
            <person name="Matheny P.B."/>
            <person name="Slot J.C."/>
        </authorList>
    </citation>
    <scope>NUCLEOTIDE SEQUENCE [LARGE SCALE GENOMIC DNA]</scope>
    <source>
        <strain evidence="1 2">2629</strain>
    </source>
</reference>
<dbReference type="AlphaFoldDB" id="A0A409VKM9"/>
<dbReference type="InParanoid" id="A0A409VKM9"/>
<dbReference type="Proteomes" id="UP000284842">
    <property type="component" value="Unassembled WGS sequence"/>
</dbReference>
<sequence length="204" mass="23086">MAVPADFTTLDISGKFTMNKTLSDPTDTILSLQGVGWLKRKAISIGTVTLSIKHYKDDSNVEHIDIDQTITGGIPGTSEVRVLDWKEKEHEDHVFGNIISKARRVKVDELDVPFLKEGWTADTVENGLIQTHGESNTPKSGAVWIAIQTWGVEEIQGERRYVRHVKFTGPKNEDIQAKLIYDYRPYYFVSFSFFGYDDTDPMSL</sequence>
<gene>
    <name evidence="1" type="ORF">CVT24_008681</name>
</gene>
<organism evidence="1 2">
    <name type="scientific">Panaeolus cyanescens</name>
    <dbReference type="NCBI Taxonomy" id="181874"/>
    <lineage>
        <taxon>Eukaryota</taxon>
        <taxon>Fungi</taxon>
        <taxon>Dikarya</taxon>
        <taxon>Basidiomycota</taxon>
        <taxon>Agaricomycotina</taxon>
        <taxon>Agaricomycetes</taxon>
        <taxon>Agaricomycetidae</taxon>
        <taxon>Agaricales</taxon>
        <taxon>Agaricineae</taxon>
        <taxon>Galeropsidaceae</taxon>
        <taxon>Panaeolus</taxon>
    </lineage>
</organism>
<dbReference type="OrthoDB" id="425354at2759"/>
<evidence type="ECO:0000313" key="1">
    <source>
        <dbReference type="EMBL" id="PPQ66822.1"/>
    </source>
</evidence>
<proteinExistence type="predicted"/>
<keyword evidence="2" id="KW-1185">Reference proteome</keyword>
<dbReference type="PANTHER" id="PTHR38115">
    <property type="entry name" value="LIPOCALIN-LIKE DOMAIN-CONTAINING PROTEIN"/>
    <property type="match status" value="1"/>
</dbReference>
<dbReference type="EMBL" id="NHTK01006033">
    <property type="protein sequence ID" value="PPQ66822.1"/>
    <property type="molecule type" value="Genomic_DNA"/>
</dbReference>
<protein>
    <submittedName>
        <fullName evidence="1">Uncharacterized protein</fullName>
    </submittedName>
</protein>
<evidence type="ECO:0000313" key="2">
    <source>
        <dbReference type="Proteomes" id="UP000284842"/>
    </source>
</evidence>
<accession>A0A409VKM9</accession>
<dbReference type="InterPro" id="IPR053037">
    <property type="entry name" value="Pericyclase_pydY-like"/>
</dbReference>